<keyword evidence="2" id="KW-0812">Transmembrane</keyword>
<accession>A0A914QGK3</accession>
<feature type="transmembrane region" description="Helical" evidence="2">
    <location>
        <begin position="149"/>
        <end position="172"/>
    </location>
</feature>
<reference evidence="4" key="1">
    <citation type="submission" date="2022-11" db="UniProtKB">
        <authorList>
            <consortium name="WormBaseParasite"/>
        </authorList>
    </citation>
    <scope>IDENTIFICATION</scope>
</reference>
<feature type="region of interest" description="Disordered" evidence="1">
    <location>
        <begin position="31"/>
        <end position="85"/>
    </location>
</feature>
<dbReference type="AlphaFoldDB" id="A0A914QGK3"/>
<keyword evidence="3" id="KW-1185">Reference proteome</keyword>
<evidence type="ECO:0000256" key="1">
    <source>
        <dbReference type="SAM" id="MobiDB-lite"/>
    </source>
</evidence>
<evidence type="ECO:0000313" key="4">
    <source>
        <dbReference type="WBParaSite" id="PDA_v2.g31114.t1"/>
    </source>
</evidence>
<sequence length="178" mass="20102">MEDSFYPNVAPDINEGGKSVYIPEKEYGFGDEALEKQHHGTIDDSSNLKSDDGNQNRHEFDSSNFENDDKHSLDDLDEIQHNGDDGYYSSNDVQAELRQLQNGSLMNDFPSFDGHKKQQHGRFRRYVIIESGGTTTISSGGFVAWSVWWILVVIVLPILICCCIIGCISWSVHSSMRH</sequence>
<dbReference type="Proteomes" id="UP000887578">
    <property type="component" value="Unplaced"/>
</dbReference>
<name>A0A914QGK3_9BILA</name>
<evidence type="ECO:0000256" key="2">
    <source>
        <dbReference type="SAM" id="Phobius"/>
    </source>
</evidence>
<keyword evidence="2" id="KW-1133">Transmembrane helix</keyword>
<evidence type="ECO:0000313" key="3">
    <source>
        <dbReference type="Proteomes" id="UP000887578"/>
    </source>
</evidence>
<dbReference type="WBParaSite" id="PDA_v2.g31114.t1">
    <property type="protein sequence ID" value="PDA_v2.g31114.t1"/>
    <property type="gene ID" value="PDA_v2.g31114"/>
</dbReference>
<feature type="compositionally biased region" description="Basic and acidic residues" evidence="1">
    <location>
        <begin position="31"/>
        <end position="42"/>
    </location>
</feature>
<proteinExistence type="predicted"/>
<organism evidence="3 4">
    <name type="scientific">Panagrolaimus davidi</name>
    <dbReference type="NCBI Taxonomy" id="227884"/>
    <lineage>
        <taxon>Eukaryota</taxon>
        <taxon>Metazoa</taxon>
        <taxon>Ecdysozoa</taxon>
        <taxon>Nematoda</taxon>
        <taxon>Chromadorea</taxon>
        <taxon>Rhabditida</taxon>
        <taxon>Tylenchina</taxon>
        <taxon>Panagrolaimomorpha</taxon>
        <taxon>Panagrolaimoidea</taxon>
        <taxon>Panagrolaimidae</taxon>
        <taxon>Panagrolaimus</taxon>
    </lineage>
</organism>
<keyword evidence="2" id="KW-0472">Membrane</keyword>
<feature type="transmembrane region" description="Helical" evidence="2">
    <location>
        <begin position="126"/>
        <end position="143"/>
    </location>
</feature>
<protein>
    <submittedName>
        <fullName evidence="4">Uncharacterized protein</fullName>
    </submittedName>
</protein>
<feature type="compositionally biased region" description="Basic and acidic residues" evidence="1">
    <location>
        <begin position="49"/>
        <end position="84"/>
    </location>
</feature>